<feature type="chain" id="PRO_5016714145" description="Inhibitor of g-type lysozyme" evidence="1">
    <location>
        <begin position="40"/>
        <end position="158"/>
    </location>
</feature>
<evidence type="ECO:0008006" key="4">
    <source>
        <dbReference type="Google" id="ProtNLM"/>
    </source>
</evidence>
<dbReference type="AlphaFoldDB" id="A0A378Q1Z4"/>
<feature type="signal peptide" evidence="1">
    <location>
        <begin position="1"/>
        <end position="39"/>
    </location>
</feature>
<proteinExistence type="predicted"/>
<protein>
    <recommendedName>
        <fullName evidence="4">Inhibitor of g-type lysozyme</fullName>
    </recommendedName>
</protein>
<accession>A0A378Q1Z4</accession>
<reference evidence="2 3" key="1">
    <citation type="submission" date="2018-06" db="EMBL/GenBank/DDBJ databases">
        <authorList>
            <consortium name="Pathogen Informatics"/>
            <person name="Doyle S."/>
        </authorList>
    </citation>
    <scope>NUCLEOTIDE SEQUENCE [LARGE SCALE GENOMIC DNA]</scope>
    <source>
        <strain evidence="2 3">NCTC11091</strain>
    </source>
</reference>
<evidence type="ECO:0000313" key="3">
    <source>
        <dbReference type="Proteomes" id="UP000255193"/>
    </source>
</evidence>
<evidence type="ECO:0000256" key="1">
    <source>
        <dbReference type="SAM" id="SignalP"/>
    </source>
</evidence>
<keyword evidence="1" id="KW-0732">Signal</keyword>
<dbReference type="RefSeq" id="WP_143821831.1">
    <property type="nucleotide sequence ID" value="NZ_MXAO01000068.1"/>
</dbReference>
<gene>
    <name evidence="2" type="ORF">NCTC11091_00445</name>
</gene>
<name>A0A378Q1Z4_9GAMM</name>
<dbReference type="Gene3D" id="2.60.120.380">
    <property type="match status" value="1"/>
</dbReference>
<dbReference type="Proteomes" id="UP000255193">
    <property type="component" value="Unassembled WGS sequence"/>
</dbReference>
<sequence length="158" mass="17179">MLTTLMKKLTAYASVTHAKTLKQLLTLTCLASLASLATAASKPIEFGKGQIAATYTGKLAPRQTEQRYHLYAKRGQYMTMTLAPRPDTPEFANVGEVIAPDGSYEGGKGTRIYQGCLPTTGRYQLRVARNLMATHGGVAGYRMTVKILPPTDSRAYCD</sequence>
<dbReference type="EMBL" id="UGQA01000001">
    <property type="protein sequence ID" value="STY94675.1"/>
    <property type="molecule type" value="Genomic_DNA"/>
</dbReference>
<evidence type="ECO:0000313" key="2">
    <source>
        <dbReference type="EMBL" id="STY94675.1"/>
    </source>
</evidence>
<organism evidence="2 3">
    <name type="scientific">Faucicola atlantae</name>
    <dbReference type="NCBI Taxonomy" id="34059"/>
    <lineage>
        <taxon>Bacteria</taxon>
        <taxon>Pseudomonadati</taxon>
        <taxon>Pseudomonadota</taxon>
        <taxon>Gammaproteobacteria</taxon>
        <taxon>Moraxellales</taxon>
        <taxon>Moraxellaceae</taxon>
        <taxon>Faucicola</taxon>
    </lineage>
</organism>